<dbReference type="PANTHER" id="PTHR23023">
    <property type="entry name" value="DIMETHYLANILINE MONOOXYGENASE"/>
    <property type="match status" value="1"/>
</dbReference>
<protein>
    <recommendedName>
        <fullName evidence="8">Flavin-containing monooxygenase</fullName>
        <ecNumber evidence="8">1.-.-.-</ecNumber>
    </recommendedName>
</protein>
<dbReference type="Gene3D" id="3.50.50.60">
    <property type="entry name" value="FAD/NAD(P)-binding domain"/>
    <property type="match status" value="2"/>
</dbReference>
<evidence type="ECO:0000256" key="2">
    <source>
        <dbReference type="ARBA" id="ARBA00009183"/>
    </source>
</evidence>
<organism evidence="9 10">
    <name type="scientific">Agrilus planipennis</name>
    <name type="common">Emerald ash borer</name>
    <name type="synonym">Agrilus marcopoli</name>
    <dbReference type="NCBI Taxonomy" id="224129"/>
    <lineage>
        <taxon>Eukaryota</taxon>
        <taxon>Metazoa</taxon>
        <taxon>Ecdysozoa</taxon>
        <taxon>Arthropoda</taxon>
        <taxon>Hexapoda</taxon>
        <taxon>Insecta</taxon>
        <taxon>Pterygota</taxon>
        <taxon>Neoptera</taxon>
        <taxon>Endopterygota</taxon>
        <taxon>Coleoptera</taxon>
        <taxon>Polyphaga</taxon>
        <taxon>Elateriformia</taxon>
        <taxon>Buprestoidea</taxon>
        <taxon>Buprestidae</taxon>
        <taxon>Agrilinae</taxon>
        <taxon>Agrilus</taxon>
    </lineage>
</organism>
<sequence>MRVAIIGAGAAGLTSARHAFSRGHDCTVFELAPQLGGTWVYTDEVGSDQYGFPVYSAMYQGLRTNLPKEVMGFPDFPIPEQQKSYLSQAEILHFLNLYADHFDIRKLIKFSHHVTDISPLDNGKWKITAINKPTKEEVTSIFDAVMICNGHYNQPIYPKLPGQNKFKGRQLHSHHYRSPDPFKGNNVLVIGAGPSGLELTLKISDVAEKVVLSHHSKEPITTKYPSNVELKPDVRCIREKEVEFIDGTCCCFDAIFYCTGYEYSFPFLNKSCGITVDDNHIQPLYKHMIHMMKPTMCFIGIPFNVCAFQMFDLQARFYVKYLDGDLKLPSEEEMREDTEKDMQLRWEKGYNKRQAHMMGPGQRSYYNDLATMANLIPIDPVIVKLRDESVKRLHTDLMTFREDRYKIVDKETFVKVY</sequence>
<dbReference type="Proteomes" id="UP000192223">
    <property type="component" value="Unplaced"/>
</dbReference>
<accession>A0A7F5RKZ4</accession>
<dbReference type="InterPro" id="IPR000960">
    <property type="entry name" value="Flavin_mOase"/>
</dbReference>
<comment type="cofactor">
    <cofactor evidence="1 8">
        <name>FAD</name>
        <dbReference type="ChEBI" id="CHEBI:57692"/>
    </cofactor>
</comment>
<keyword evidence="5" id="KW-0521">NADP</keyword>
<evidence type="ECO:0000256" key="3">
    <source>
        <dbReference type="ARBA" id="ARBA00022630"/>
    </source>
</evidence>
<name>A0A7F5RKZ4_AGRPL</name>
<evidence type="ECO:0000313" key="10">
    <source>
        <dbReference type="RefSeq" id="XP_025836606.1"/>
    </source>
</evidence>
<evidence type="ECO:0000256" key="1">
    <source>
        <dbReference type="ARBA" id="ARBA00001974"/>
    </source>
</evidence>
<dbReference type="GO" id="GO:0004499">
    <property type="term" value="F:N,N-dimethylaniline monooxygenase activity"/>
    <property type="evidence" value="ECO:0007669"/>
    <property type="project" value="InterPro"/>
</dbReference>
<keyword evidence="3 8" id="KW-0285">Flavoprotein</keyword>
<evidence type="ECO:0000256" key="7">
    <source>
        <dbReference type="ARBA" id="ARBA00023033"/>
    </source>
</evidence>
<dbReference type="PRINTS" id="PR00370">
    <property type="entry name" value="FMOXYGENASE"/>
</dbReference>
<dbReference type="Pfam" id="PF00743">
    <property type="entry name" value="FMO-like"/>
    <property type="match status" value="2"/>
</dbReference>
<dbReference type="EC" id="1.-.-.-" evidence="8"/>
<evidence type="ECO:0000313" key="9">
    <source>
        <dbReference type="Proteomes" id="UP000192223"/>
    </source>
</evidence>
<dbReference type="OrthoDB" id="66881at2759"/>
<dbReference type="FunFam" id="3.50.50.60:FF:000138">
    <property type="entry name" value="Flavin-containing monooxygenase"/>
    <property type="match status" value="1"/>
</dbReference>
<proteinExistence type="inferred from homology"/>
<evidence type="ECO:0000256" key="5">
    <source>
        <dbReference type="ARBA" id="ARBA00022857"/>
    </source>
</evidence>
<evidence type="ECO:0000256" key="4">
    <source>
        <dbReference type="ARBA" id="ARBA00022827"/>
    </source>
</evidence>
<reference evidence="10" key="1">
    <citation type="submission" date="2025-08" db="UniProtKB">
        <authorList>
            <consortium name="RefSeq"/>
        </authorList>
    </citation>
    <scope>IDENTIFICATION</scope>
    <source>
        <tissue evidence="10">Entire body</tissue>
    </source>
</reference>
<gene>
    <name evidence="10" type="primary">LOC108744464</name>
</gene>
<keyword evidence="6 8" id="KW-0560">Oxidoreductase</keyword>
<dbReference type="AlphaFoldDB" id="A0A7F5RKZ4"/>
<dbReference type="GeneID" id="108744464"/>
<dbReference type="GO" id="GO:0050660">
    <property type="term" value="F:flavin adenine dinucleotide binding"/>
    <property type="evidence" value="ECO:0007669"/>
    <property type="project" value="InterPro"/>
</dbReference>
<dbReference type="InterPro" id="IPR020946">
    <property type="entry name" value="Flavin_mOase-like"/>
</dbReference>
<dbReference type="InParanoid" id="A0A7F5RKZ4"/>
<evidence type="ECO:0000256" key="8">
    <source>
        <dbReference type="RuleBase" id="RU361177"/>
    </source>
</evidence>
<keyword evidence="4 8" id="KW-0274">FAD</keyword>
<dbReference type="SUPFAM" id="SSF51905">
    <property type="entry name" value="FAD/NAD(P)-binding domain"/>
    <property type="match status" value="2"/>
</dbReference>
<dbReference type="GO" id="GO:0050661">
    <property type="term" value="F:NADP binding"/>
    <property type="evidence" value="ECO:0007669"/>
    <property type="project" value="InterPro"/>
</dbReference>
<dbReference type="KEGG" id="apln:108744464"/>
<dbReference type="PIRSF" id="PIRSF000332">
    <property type="entry name" value="FMO"/>
    <property type="match status" value="1"/>
</dbReference>
<dbReference type="RefSeq" id="XP_025836606.1">
    <property type="nucleotide sequence ID" value="XM_025980821.1"/>
</dbReference>
<comment type="similarity">
    <text evidence="2 8">Belongs to the FMO family.</text>
</comment>
<keyword evidence="9" id="KW-1185">Reference proteome</keyword>
<dbReference type="FunCoup" id="A0A7F5RKZ4">
    <property type="interactions" value="107"/>
</dbReference>
<dbReference type="InterPro" id="IPR036188">
    <property type="entry name" value="FAD/NAD-bd_sf"/>
</dbReference>
<dbReference type="InterPro" id="IPR050346">
    <property type="entry name" value="FMO-like"/>
</dbReference>
<keyword evidence="7 8" id="KW-0503">Monooxygenase</keyword>
<evidence type="ECO:0000256" key="6">
    <source>
        <dbReference type="ARBA" id="ARBA00023002"/>
    </source>
</evidence>